<sequence length="115" mass="12715">MVKELLRARIITGRATSSIVCEKHFHNTAVMPRRVRNCARGRGIQYAAASRFNYCCLGVLDRPAKPGDNSECVAIARATISSLRAQRSNPDCLPGGILDCFAALAMTMWREWCAK</sequence>
<name>A0A4Y9L6X9_9BRAD</name>
<comment type="caution">
    <text evidence="1">The sequence shown here is derived from an EMBL/GenBank/DDBJ whole genome shotgun (WGS) entry which is preliminary data.</text>
</comment>
<dbReference type="OrthoDB" id="8256218at2"/>
<dbReference type="Proteomes" id="UP000297966">
    <property type="component" value="Unassembled WGS sequence"/>
</dbReference>
<protein>
    <submittedName>
        <fullName evidence="1">Uncharacterized protein</fullName>
    </submittedName>
</protein>
<organism evidence="1 2">
    <name type="scientific">Bradyrhizobium niftali</name>
    <dbReference type="NCBI Taxonomy" id="2560055"/>
    <lineage>
        <taxon>Bacteria</taxon>
        <taxon>Pseudomonadati</taxon>
        <taxon>Pseudomonadota</taxon>
        <taxon>Alphaproteobacteria</taxon>
        <taxon>Hyphomicrobiales</taxon>
        <taxon>Nitrobacteraceae</taxon>
        <taxon>Bradyrhizobium</taxon>
    </lineage>
</organism>
<proteinExistence type="predicted"/>
<dbReference type="AlphaFoldDB" id="A0A4Y9L6X9"/>
<evidence type="ECO:0000313" key="1">
    <source>
        <dbReference type="EMBL" id="TFV38427.1"/>
    </source>
</evidence>
<accession>A0A4Y9L6X9</accession>
<keyword evidence="2" id="KW-1185">Reference proteome</keyword>
<reference evidence="1 2" key="1">
    <citation type="submission" date="2019-03" db="EMBL/GenBank/DDBJ databases">
        <title>Bradyrhizobium diversity isolated from nodules of Chamaecrista fasciculata.</title>
        <authorList>
            <person name="Klepa M.S."/>
            <person name="Urquiaga M.O."/>
            <person name="Hungria M."/>
            <person name="Delamuta J.R."/>
        </authorList>
    </citation>
    <scope>NUCLEOTIDE SEQUENCE [LARGE SCALE GENOMIC DNA]</scope>
    <source>
        <strain evidence="1 2">CNPSo 3448</strain>
    </source>
</reference>
<dbReference type="EMBL" id="SPQT01000042">
    <property type="protein sequence ID" value="TFV38427.1"/>
    <property type="molecule type" value="Genomic_DNA"/>
</dbReference>
<gene>
    <name evidence="1" type="ORF">E4K65_42225</name>
</gene>
<evidence type="ECO:0000313" key="2">
    <source>
        <dbReference type="Proteomes" id="UP000297966"/>
    </source>
</evidence>